<evidence type="ECO:0000313" key="1">
    <source>
        <dbReference type="EMBL" id="KKS43148.1"/>
    </source>
</evidence>
<reference evidence="1 2" key="1">
    <citation type="journal article" date="2015" name="Nature">
        <title>rRNA introns, odd ribosomes, and small enigmatic genomes across a large radiation of phyla.</title>
        <authorList>
            <person name="Brown C.T."/>
            <person name="Hug L.A."/>
            <person name="Thomas B.C."/>
            <person name="Sharon I."/>
            <person name="Castelle C.J."/>
            <person name="Singh A."/>
            <person name="Wilkins M.J."/>
            <person name="Williams K.H."/>
            <person name="Banfield J.F."/>
        </authorList>
    </citation>
    <scope>NUCLEOTIDE SEQUENCE [LARGE SCALE GENOMIC DNA]</scope>
</reference>
<dbReference type="EMBL" id="LCDA01000002">
    <property type="protein sequence ID" value="KKS43148.1"/>
    <property type="molecule type" value="Genomic_DNA"/>
</dbReference>
<protein>
    <recommendedName>
        <fullName evidence="3">Chaperone protein DnaJ</fullName>
    </recommendedName>
</protein>
<sequence>MSEPENCPTCGGSGQVTTNEGHQVGCGTCGGSGTINRQVKARYPPRKRWFFMSKLASCDTI</sequence>
<evidence type="ECO:0000313" key="2">
    <source>
        <dbReference type="Proteomes" id="UP000033854"/>
    </source>
</evidence>
<dbReference type="Proteomes" id="UP000033854">
    <property type="component" value="Unassembled WGS sequence"/>
</dbReference>
<dbReference type="AlphaFoldDB" id="A0A0G1C0J0"/>
<comment type="caution">
    <text evidence="1">The sequence shown here is derived from an EMBL/GenBank/DDBJ whole genome shotgun (WGS) entry which is preliminary data.</text>
</comment>
<evidence type="ECO:0008006" key="3">
    <source>
        <dbReference type="Google" id="ProtNLM"/>
    </source>
</evidence>
<accession>A0A0G1C0J0</accession>
<organism evidence="1 2">
    <name type="scientific">Candidatus Collierbacteria bacterium GW2011_GWA2_42_17</name>
    <dbReference type="NCBI Taxonomy" id="1618378"/>
    <lineage>
        <taxon>Bacteria</taxon>
        <taxon>Candidatus Collieribacteriota</taxon>
    </lineage>
</organism>
<proteinExistence type="predicted"/>
<gene>
    <name evidence="1" type="ORF">UV06_C0002G0050</name>
</gene>
<name>A0A0G1C0J0_9BACT</name>